<dbReference type="PROSITE" id="PS51682">
    <property type="entry name" value="SAM_OMT_I"/>
    <property type="match status" value="1"/>
</dbReference>
<dbReference type="CDD" id="cd02440">
    <property type="entry name" value="AdoMet_MTases"/>
    <property type="match status" value="1"/>
</dbReference>
<dbReference type="Pfam" id="PF01596">
    <property type="entry name" value="Methyltransf_3"/>
    <property type="match status" value="1"/>
</dbReference>
<dbReference type="RefSeq" id="WP_005671928.1">
    <property type="nucleotide sequence ID" value="NZ_CP146288.1"/>
</dbReference>
<dbReference type="InterPro" id="IPR029063">
    <property type="entry name" value="SAM-dependent_MTases_sf"/>
</dbReference>
<accession>E7RUK1</accession>
<dbReference type="EMBL" id="AEQP01000001">
    <property type="protein sequence ID" value="EFV95984.1"/>
    <property type="molecule type" value="Genomic_DNA"/>
</dbReference>
<dbReference type="AlphaFoldDB" id="E7RUK1"/>
<evidence type="ECO:0000313" key="4">
    <source>
        <dbReference type="EMBL" id="EFV95984.1"/>
    </source>
</evidence>
<dbReference type="GO" id="GO:0008171">
    <property type="term" value="F:O-methyltransferase activity"/>
    <property type="evidence" value="ECO:0007669"/>
    <property type="project" value="InterPro"/>
</dbReference>
<dbReference type="eggNOG" id="COG4122">
    <property type="taxonomic scope" value="Bacteria"/>
</dbReference>
<evidence type="ECO:0000256" key="2">
    <source>
        <dbReference type="ARBA" id="ARBA00022679"/>
    </source>
</evidence>
<dbReference type="Gene3D" id="3.40.50.150">
    <property type="entry name" value="Vaccinia Virus protein VP39"/>
    <property type="match status" value="1"/>
</dbReference>
<organism evidence="4 5">
    <name type="scientific">Lautropia mirabilis ATCC 51599</name>
    <dbReference type="NCBI Taxonomy" id="887898"/>
    <lineage>
        <taxon>Bacteria</taxon>
        <taxon>Pseudomonadati</taxon>
        <taxon>Pseudomonadota</taxon>
        <taxon>Betaproteobacteria</taxon>
        <taxon>Burkholderiales</taxon>
        <taxon>Burkholderiaceae</taxon>
        <taxon>Lautropia</taxon>
    </lineage>
</organism>
<dbReference type="HOGENOM" id="CLU_067676_4_1_4"/>
<sequence length="204" mass="22067">MDDAIIEVLEQYHARMERENLSFPVAAPGGRNSVNFQSMRAIGPETGQFLNILVHSLTAPRILELGTSFGYSAIWLAEAARATGGHLTTIEIDPERSAHALDMSTQAGLSPLVDFRIGDAITLIDNTPGRFDFVFVNLRKDLYLPCLEAFHSRLAPGAVIVANNIVRPGGPELEAYVQAVRAKPGISSTLLPVGSGLEVSRYLP</sequence>
<dbReference type="SUPFAM" id="SSF53335">
    <property type="entry name" value="S-adenosyl-L-methionine-dependent methyltransferases"/>
    <property type="match status" value="1"/>
</dbReference>
<proteinExistence type="predicted"/>
<gene>
    <name evidence="4" type="ORF">HMPREF0551_0167</name>
</gene>
<evidence type="ECO:0000256" key="3">
    <source>
        <dbReference type="ARBA" id="ARBA00022691"/>
    </source>
</evidence>
<keyword evidence="5" id="KW-1185">Reference proteome</keyword>
<comment type="caution">
    <text evidence="4">The sequence shown here is derived from an EMBL/GenBank/DDBJ whole genome shotgun (WGS) entry which is preliminary data.</text>
</comment>
<keyword evidence="3" id="KW-0949">S-adenosyl-L-methionine</keyword>
<evidence type="ECO:0000313" key="5">
    <source>
        <dbReference type="Proteomes" id="UP000011021"/>
    </source>
</evidence>
<keyword evidence="2 4" id="KW-0808">Transferase</keyword>
<dbReference type="GO" id="GO:0032259">
    <property type="term" value="P:methylation"/>
    <property type="evidence" value="ECO:0007669"/>
    <property type="project" value="UniProtKB-KW"/>
</dbReference>
<name>E7RUK1_9BURK</name>
<dbReference type="PANTHER" id="PTHR43167">
    <property type="entry name" value="PUTATIVE (AFU_ORTHOLOGUE AFUA_6G01830)-RELATED"/>
    <property type="match status" value="1"/>
</dbReference>
<protein>
    <submittedName>
        <fullName evidence="4">O-methyltransferase</fullName>
    </submittedName>
</protein>
<keyword evidence="1 4" id="KW-0489">Methyltransferase</keyword>
<dbReference type="STRING" id="887898.HMPREF0551_0167"/>
<reference evidence="4 5" key="1">
    <citation type="submission" date="2010-12" db="EMBL/GenBank/DDBJ databases">
        <authorList>
            <person name="Muzny D."/>
            <person name="Qin X."/>
            <person name="Deng J."/>
            <person name="Jiang H."/>
            <person name="Liu Y."/>
            <person name="Qu J."/>
            <person name="Song X.-Z."/>
            <person name="Zhang L."/>
            <person name="Thornton R."/>
            <person name="Coyle M."/>
            <person name="Francisco L."/>
            <person name="Jackson L."/>
            <person name="Javaid M."/>
            <person name="Korchina V."/>
            <person name="Kovar C."/>
            <person name="Mata R."/>
            <person name="Mathew T."/>
            <person name="Ngo R."/>
            <person name="Nguyen L."/>
            <person name="Nguyen N."/>
            <person name="Okwuonu G."/>
            <person name="Ongeri F."/>
            <person name="Pham C."/>
            <person name="Simmons D."/>
            <person name="Wilczek-Boney K."/>
            <person name="Hale W."/>
            <person name="Jakkamsetti A."/>
            <person name="Pham P."/>
            <person name="Ruth R."/>
            <person name="San Lucas F."/>
            <person name="Warren J."/>
            <person name="Zhang J."/>
            <person name="Zhao Z."/>
            <person name="Zhou C."/>
            <person name="Zhu D."/>
            <person name="Lee S."/>
            <person name="Bess C."/>
            <person name="Blankenburg K."/>
            <person name="Forbes L."/>
            <person name="Fu Q."/>
            <person name="Gubbala S."/>
            <person name="Hirani K."/>
            <person name="Jayaseelan J.C."/>
            <person name="Lara F."/>
            <person name="Munidasa M."/>
            <person name="Palculict T."/>
            <person name="Patil S."/>
            <person name="Pu L.-L."/>
            <person name="Saada N."/>
            <person name="Tang L."/>
            <person name="Weissenberger G."/>
            <person name="Zhu Y."/>
            <person name="Hemphill L."/>
            <person name="Shang Y."/>
            <person name="Youmans B."/>
            <person name="Ayvaz T."/>
            <person name="Ross M."/>
            <person name="Santibanez J."/>
            <person name="Aqrawi P."/>
            <person name="Gross S."/>
            <person name="Joshi V."/>
            <person name="Fowler G."/>
            <person name="Nazareth L."/>
            <person name="Reid J."/>
            <person name="Worley K."/>
            <person name="Petrosino J."/>
            <person name="Highlander S."/>
            <person name="Gibbs R."/>
        </authorList>
    </citation>
    <scope>NUCLEOTIDE SEQUENCE [LARGE SCALE GENOMIC DNA]</scope>
    <source>
        <strain evidence="4 5">ATCC 51599</strain>
    </source>
</reference>
<dbReference type="PANTHER" id="PTHR43167:SF1">
    <property type="entry name" value="PUTATIVE (AFU_ORTHOLOGUE AFUA_6G01830)-RELATED"/>
    <property type="match status" value="1"/>
</dbReference>
<evidence type="ECO:0000256" key="1">
    <source>
        <dbReference type="ARBA" id="ARBA00022603"/>
    </source>
</evidence>
<dbReference type="Proteomes" id="UP000011021">
    <property type="component" value="Unassembled WGS sequence"/>
</dbReference>
<dbReference type="InterPro" id="IPR002935">
    <property type="entry name" value="SAM_O-MeTrfase"/>
</dbReference>